<dbReference type="RefSeq" id="WP_151622092.1">
    <property type="nucleotide sequence ID" value="NZ_CP043028.1"/>
</dbReference>
<dbReference type="AlphaFoldDB" id="A0A5P6VR03"/>
<evidence type="ECO:0000313" key="1">
    <source>
        <dbReference type="EMBL" id="QFJ53594.1"/>
    </source>
</evidence>
<accession>A0A5P6VR03</accession>
<sequence>MHFGFPILPFFLLALVLLTIRLRSLSLKREQQEAEFWAKERQANITPAKDISNLRYITIPIEKFPLNFSTDEKVIEIENELKELSTHRLLNLTGMTNTDLKLAYGMPNFETMSRIGDDFDRTCVLLNKYAEALMEAERYEDVITVLEFAVGAGTDVSESYTMLAKCYQFTNMDSKLDLLRNQVAESNLFLKDSILQKIS</sequence>
<dbReference type="OrthoDB" id="1767083at2"/>
<name>A0A5P6VR03_PSEXY</name>
<dbReference type="Proteomes" id="UP000327030">
    <property type="component" value="Chromosome 1"/>
</dbReference>
<dbReference type="KEGG" id="pxv:FXF36_01280"/>
<gene>
    <name evidence="1" type="ORF">FXF36_01280</name>
</gene>
<proteinExistence type="predicted"/>
<evidence type="ECO:0000313" key="2">
    <source>
        <dbReference type="Proteomes" id="UP000327030"/>
    </source>
</evidence>
<protein>
    <submittedName>
        <fullName evidence="1">Uncharacterized protein</fullName>
    </submittedName>
</protein>
<organism evidence="1 2">
    <name type="scientific">Pseudobutyrivibrio xylanivorans</name>
    <dbReference type="NCBI Taxonomy" id="185007"/>
    <lineage>
        <taxon>Bacteria</taxon>
        <taxon>Bacillati</taxon>
        <taxon>Bacillota</taxon>
        <taxon>Clostridia</taxon>
        <taxon>Lachnospirales</taxon>
        <taxon>Lachnospiraceae</taxon>
        <taxon>Pseudobutyrivibrio</taxon>
    </lineage>
</organism>
<reference evidence="2" key="1">
    <citation type="submission" date="2019-08" db="EMBL/GenBank/DDBJ databases">
        <title>Complete Genome Sequence of the Polysaccharide-Degrading Rumen Bacterium Pseudobutyrivibrio xylanivorans MA3014.</title>
        <authorList>
            <person name="Palevich N."/>
            <person name="Maclean P.H."/>
            <person name="Kelly W.J."/>
            <person name="Leahy S.C."/>
            <person name="Rakonjac J."/>
            <person name="Attwood G.T."/>
        </authorList>
    </citation>
    <scope>NUCLEOTIDE SEQUENCE [LARGE SCALE GENOMIC DNA]</scope>
    <source>
        <strain evidence="2">MA3014</strain>
    </source>
</reference>
<dbReference type="EMBL" id="CP043028">
    <property type="protein sequence ID" value="QFJ53594.1"/>
    <property type="molecule type" value="Genomic_DNA"/>
</dbReference>